<dbReference type="InterPro" id="IPR027417">
    <property type="entry name" value="P-loop_NTPase"/>
</dbReference>
<dbReference type="CDD" id="cd16268">
    <property type="entry name" value="EF2_II"/>
    <property type="match status" value="1"/>
</dbReference>
<dbReference type="FunFam" id="3.30.70.870:FF:000002">
    <property type="entry name" value="Translation elongation factor 2"/>
    <property type="match status" value="1"/>
</dbReference>
<evidence type="ECO:0000256" key="2">
    <source>
        <dbReference type="ARBA" id="ARBA00022741"/>
    </source>
</evidence>
<evidence type="ECO:0000256" key="1">
    <source>
        <dbReference type="ARBA" id="ARBA00022517"/>
    </source>
</evidence>
<name>D5GH11_TUBMM</name>
<dbReference type="EMBL" id="FN430297">
    <property type="protein sequence ID" value="CAZ83804.1"/>
    <property type="molecule type" value="Genomic_DNA"/>
</dbReference>
<dbReference type="InterPro" id="IPR041095">
    <property type="entry name" value="EFG_II"/>
</dbReference>
<dbReference type="SUPFAM" id="SSF52540">
    <property type="entry name" value="P-loop containing nucleoside triphosphate hydrolases"/>
    <property type="match status" value="1"/>
</dbReference>
<dbReference type="HOGENOM" id="CLU_002794_3_1_1"/>
<evidence type="ECO:0000256" key="3">
    <source>
        <dbReference type="ARBA" id="ARBA00022801"/>
    </source>
</evidence>
<dbReference type="eggNOG" id="KOG0467">
    <property type="taxonomic scope" value="Eukaryota"/>
</dbReference>
<dbReference type="SUPFAM" id="SSF54211">
    <property type="entry name" value="Ribosomal protein S5 domain 2-like"/>
    <property type="match status" value="1"/>
</dbReference>
<dbReference type="InterPro" id="IPR035647">
    <property type="entry name" value="EFG_III/V"/>
</dbReference>
<dbReference type="InterPro" id="IPR014721">
    <property type="entry name" value="Ribsml_uS5_D2-typ_fold_subgr"/>
</dbReference>
<accession>D5GH11</accession>
<protein>
    <recommendedName>
        <fullName evidence="5">Elongation factor-like 1</fullName>
    </recommendedName>
</protein>
<dbReference type="KEGG" id="tml:GSTUM_00007649001"/>
<dbReference type="GO" id="GO:0003924">
    <property type="term" value="F:GTPase activity"/>
    <property type="evidence" value="ECO:0007669"/>
    <property type="project" value="InterPro"/>
</dbReference>
<keyword evidence="2" id="KW-0547">Nucleotide-binding</keyword>
<dbReference type="InterPro" id="IPR000640">
    <property type="entry name" value="EFG_V-like"/>
</dbReference>
<dbReference type="InterPro" id="IPR009000">
    <property type="entry name" value="Transl_B-barrel_sf"/>
</dbReference>
<dbReference type="Gene3D" id="3.40.50.300">
    <property type="entry name" value="P-loop containing nucleotide triphosphate hydrolases"/>
    <property type="match status" value="1"/>
</dbReference>
<dbReference type="CDD" id="cd01681">
    <property type="entry name" value="aeEF2_snRNP_like_IV"/>
    <property type="match status" value="1"/>
</dbReference>
<dbReference type="OMA" id="FARCDIQ"/>
<dbReference type="SUPFAM" id="SSF54980">
    <property type="entry name" value="EF-G C-terminal domain-like"/>
    <property type="match status" value="2"/>
</dbReference>
<dbReference type="Gene3D" id="3.30.70.870">
    <property type="entry name" value="Elongation Factor G (Translational Gtpase), domain 3"/>
    <property type="match status" value="1"/>
</dbReference>
<dbReference type="Pfam" id="PF25118">
    <property type="entry name" value="EFL1"/>
    <property type="match status" value="1"/>
</dbReference>
<dbReference type="PANTHER" id="PTHR42908:SF3">
    <property type="entry name" value="ELONGATION FACTOR-LIKE GTPASE 1"/>
    <property type="match status" value="1"/>
</dbReference>
<dbReference type="Proteomes" id="UP000006911">
    <property type="component" value="Unassembled WGS sequence"/>
</dbReference>
<dbReference type="InParanoid" id="D5GH11"/>
<dbReference type="GO" id="GO:0005829">
    <property type="term" value="C:cytosol"/>
    <property type="evidence" value="ECO:0007669"/>
    <property type="project" value="TreeGrafter"/>
</dbReference>
<dbReference type="Pfam" id="PF00679">
    <property type="entry name" value="EFG_C"/>
    <property type="match status" value="1"/>
</dbReference>
<organism evidence="7 8">
    <name type="scientific">Tuber melanosporum (strain Mel28)</name>
    <name type="common">Perigord black truffle</name>
    <dbReference type="NCBI Taxonomy" id="656061"/>
    <lineage>
        <taxon>Eukaryota</taxon>
        <taxon>Fungi</taxon>
        <taxon>Dikarya</taxon>
        <taxon>Ascomycota</taxon>
        <taxon>Pezizomycotina</taxon>
        <taxon>Pezizomycetes</taxon>
        <taxon>Pezizales</taxon>
        <taxon>Tuberaceae</taxon>
        <taxon>Tuber</taxon>
    </lineage>
</organism>
<dbReference type="CDD" id="cd16261">
    <property type="entry name" value="EF2_snRNP_III"/>
    <property type="match status" value="1"/>
</dbReference>
<dbReference type="Pfam" id="PF14492">
    <property type="entry name" value="EFG_III"/>
    <property type="match status" value="1"/>
</dbReference>
<sequence length="897" mass="99235">MESSAISLYFRLMRREAEEAELAPHEYLINLIDSPGHIDFSSEVSTASRLCDGAVVLVDAVEGVCSQTVTVLRQTWVEHIRPILVINKIDRLVTEIKLSPHEAYIHLSKLLGQVNAATGKGSGTDTPTSGYEEKDDEDIYFAPEKDNVIFASAIDGWAFTIRQFAGIYEKKLGIKKSILEKVLWGDYYLDPKTKRVLQQRHLKGRNLKPMFVQLVLDNIWAVYASTVLNKDQEKIEKIVKSLGLKILPREMKSKDTRSLLSTIFSQWLPLSSALLVAVIETLPSPPAAQKQRMPAIVSSAPGSREVSEAVQNAMVGSDKSESAPVMAYVSKMVAGAEDKEHLIGFARLYSGTIKIGQELYVLGPKYSPSRPDQHIHKFTVTDLYYMMGRDLQVLDEIPAGNVFAIGGLEGKLLKSGTLCSMDRGGVNLAGVGLGAAPIVRVAVEPKNPSQLNKVIEGLKLLEQADPCAEYIVQESGEHVLLTAGELHLERCLKDLRERFAKVDIQSSAPIVPYRETIVPATEMSPPKDPNLPRGTVQVVTASKQVSIRIRIRPLPSRVTEFLIENIGSIKKLYSERRGSEEVVVAAENEVSADLEESDGTQKVKVLSLREFKEGLKKSFEGVGQEVWNDVVEKIAAFGPRRIGPNLLIDATGKGLCRKLLHDNALESQRTQTIEDKGATPDIARGLEDRISHAFQLTTAQGPLCHEPIQGIACFVEGAVNSPDDENLEGAAARSRNYEIIASVRDAMRQGFLDWSPRLLMAMYSCDIQASTEVLGKVYGVVTRRRGHIVAEEMKEGTPFFTIKALLPVAESFGFGDDIRKRTSGAASPQLIFTGYEMLFDEDPFWTPFTEDELEDLGELADRENVARKYMDAVRVRKGLPVQKKLVANANKQKTLKR</sequence>
<dbReference type="Gene3D" id="3.90.1430.10">
    <property type="entry name" value="Yeast translation eEF2 (G' domain)"/>
    <property type="match status" value="1"/>
</dbReference>
<dbReference type="PROSITE" id="PS51722">
    <property type="entry name" value="G_TR_2"/>
    <property type="match status" value="1"/>
</dbReference>
<dbReference type="Pfam" id="PF03144">
    <property type="entry name" value="GTP_EFTU_D2"/>
    <property type="match status" value="1"/>
</dbReference>
<keyword evidence="8" id="KW-1185">Reference proteome</keyword>
<dbReference type="RefSeq" id="XP_002839613.1">
    <property type="nucleotide sequence ID" value="XM_002839567.1"/>
</dbReference>
<reference evidence="7 8" key="1">
    <citation type="journal article" date="2010" name="Nature">
        <title>Perigord black truffle genome uncovers evolutionary origins and mechanisms of symbiosis.</title>
        <authorList>
            <person name="Martin F."/>
            <person name="Kohler A."/>
            <person name="Murat C."/>
            <person name="Balestrini R."/>
            <person name="Coutinho P.M."/>
            <person name="Jaillon O."/>
            <person name="Montanini B."/>
            <person name="Morin E."/>
            <person name="Noel B."/>
            <person name="Percudani R."/>
            <person name="Porcel B."/>
            <person name="Rubini A."/>
            <person name="Amicucci A."/>
            <person name="Amselem J."/>
            <person name="Anthouard V."/>
            <person name="Arcioni S."/>
            <person name="Artiguenave F."/>
            <person name="Aury J.M."/>
            <person name="Ballario P."/>
            <person name="Bolchi A."/>
            <person name="Brenna A."/>
            <person name="Brun A."/>
            <person name="Buee M."/>
            <person name="Cantarel B."/>
            <person name="Chevalier G."/>
            <person name="Couloux A."/>
            <person name="Da Silva C."/>
            <person name="Denoeud F."/>
            <person name="Duplessis S."/>
            <person name="Ghignone S."/>
            <person name="Hilselberger B."/>
            <person name="Iotti M."/>
            <person name="Marcais B."/>
            <person name="Mello A."/>
            <person name="Miranda M."/>
            <person name="Pacioni G."/>
            <person name="Quesneville H."/>
            <person name="Riccioni C."/>
            <person name="Ruotolo R."/>
            <person name="Splivallo R."/>
            <person name="Stocchi V."/>
            <person name="Tisserant E."/>
            <person name="Viscomi A.R."/>
            <person name="Zambonelli A."/>
            <person name="Zampieri E."/>
            <person name="Henrissat B."/>
            <person name="Lebrun M.H."/>
            <person name="Paolocci F."/>
            <person name="Bonfante P."/>
            <person name="Ottonello S."/>
            <person name="Wincker P."/>
        </authorList>
    </citation>
    <scope>NUCLEOTIDE SEQUENCE [LARGE SCALE GENOMIC DNA]</scope>
    <source>
        <strain evidence="7 8">Mel28</strain>
    </source>
</reference>
<dbReference type="InterPro" id="IPR004161">
    <property type="entry name" value="EFTu-like_2"/>
</dbReference>
<dbReference type="CDD" id="cd04096">
    <property type="entry name" value="eEF2_snRNP_like_C"/>
    <property type="match status" value="1"/>
</dbReference>
<dbReference type="FunCoup" id="D5GH11">
    <property type="interactions" value="775"/>
</dbReference>
<feature type="domain" description="Tr-type G" evidence="6">
    <location>
        <begin position="1"/>
        <end position="192"/>
    </location>
</feature>
<dbReference type="Pfam" id="PF00009">
    <property type="entry name" value="GTP_EFTU"/>
    <property type="match status" value="1"/>
</dbReference>
<evidence type="ECO:0000313" key="8">
    <source>
        <dbReference type="Proteomes" id="UP000006911"/>
    </source>
</evidence>
<dbReference type="GO" id="GO:0042256">
    <property type="term" value="P:cytosolic ribosome assembly"/>
    <property type="evidence" value="ECO:0007669"/>
    <property type="project" value="TreeGrafter"/>
</dbReference>
<dbReference type="GeneID" id="9185058"/>
<dbReference type="FunFam" id="3.90.1430.10:FF:000002">
    <property type="entry name" value="Elongation factor like GTPase 1"/>
    <property type="match status" value="1"/>
</dbReference>
<dbReference type="FunFam" id="2.40.30.10:FF:000082">
    <property type="entry name" value="Putative translation elongation factor 2"/>
    <property type="match status" value="1"/>
</dbReference>
<evidence type="ECO:0000259" key="6">
    <source>
        <dbReference type="PROSITE" id="PS51722"/>
    </source>
</evidence>
<keyword evidence="4" id="KW-0342">GTP-binding</keyword>
<evidence type="ECO:0000256" key="5">
    <source>
        <dbReference type="ARBA" id="ARBA00081809"/>
    </source>
</evidence>
<keyword evidence="3" id="KW-0378">Hydrolase</keyword>
<dbReference type="GO" id="GO:0043022">
    <property type="term" value="F:ribosome binding"/>
    <property type="evidence" value="ECO:0007669"/>
    <property type="project" value="TreeGrafter"/>
</dbReference>
<dbReference type="AlphaFoldDB" id="D5GH11"/>
<dbReference type="PANTHER" id="PTHR42908">
    <property type="entry name" value="TRANSLATION ELONGATION FACTOR-RELATED"/>
    <property type="match status" value="1"/>
</dbReference>
<dbReference type="Gene3D" id="2.40.30.10">
    <property type="entry name" value="Translation factors"/>
    <property type="match status" value="1"/>
</dbReference>
<dbReference type="FunFam" id="3.30.70.240:FF:000006">
    <property type="entry name" value="Elongation factor like GTPase 1"/>
    <property type="match status" value="1"/>
</dbReference>
<dbReference type="STRING" id="656061.D5GH11"/>
<dbReference type="Gene3D" id="3.30.230.10">
    <property type="match status" value="1"/>
</dbReference>
<evidence type="ECO:0000313" key="7">
    <source>
        <dbReference type="EMBL" id="CAZ83804.1"/>
    </source>
</evidence>
<proteinExistence type="predicted"/>
<keyword evidence="1" id="KW-0690">Ribosome biogenesis</keyword>
<dbReference type="GO" id="GO:0005525">
    <property type="term" value="F:GTP binding"/>
    <property type="evidence" value="ECO:0007669"/>
    <property type="project" value="UniProtKB-KW"/>
</dbReference>
<evidence type="ECO:0000256" key="4">
    <source>
        <dbReference type="ARBA" id="ARBA00023134"/>
    </source>
</evidence>
<dbReference type="InterPro" id="IPR056752">
    <property type="entry name" value="EFL1"/>
</dbReference>
<dbReference type="GO" id="GO:1990904">
    <property type="term" value="C:ribonucleoprotein complex"/>
    <property type="evidence" value="ECO:0007669"/>
    <property type="project" value="TreeGrafter"/>
</dbReference>
<dbReference type="InterPro" id="IPR000795">
    <property type="entry name" value="T_Tr_GTP-bd_dom"/>
</dbReference>
<gene>
    <name evidence="7" type="ORF">GSTUM_00007649001</name>
</gene>
<dbReference type="InterPro" id="IPR020568">
    <property type="entry name" value="Ribosomal_Su5_D2-typ_SF"/>
</dbReference>
<dbReference type="Gene3D" id="3.30.70.240">
    <property type="match status" value="1"/>
</dbReference>
<dbReference type="SMART" id="SM00838">
    <property type="entry name" value="EFG_C"/>
    <property type="match status" value="1"/>
</dbReference>
<dbReference type="SUPFAM" id="SSF50447">
    <property type="entry name" value="Translation proteins"/>
    <property type="match status" value="1"/>
</dbReference>